<reference evidence="13 14" key="1">
    <citation type="journal article" date="2021" name="G3 (Bethesda)">
        <title>Improved contiguity of the threespine stickleback genome using long-read sequencing.</title>
        <authorList>
            <person name="Nath S."/>
            <person name="Shaw D.E."/>
            <person name="White M.A."/>
        </authorList>
    </citation>
    <scope>NUCLEOTIDE SEQUENCE [LARGE SCALE GENOMIC DNA]</scope>
    <source>
        <strain evidence="13 14">Lake Benthic</strain>
    </source>
</reference>
<dbReference type="AlphaFoldDB" id="G3N753"/>
<feature type="transmembrane region" description="Helical" evidence="11">
    <location>
        <begin position="135"/>
        <end position="153"/>
    </location>
</feature>
<dbReference type="GO" id="GO:0006955">
    <property type="term" value="P:immune response"/>
    <property type="evidence" value="ECO:0007669"/>
    <property type="project" value="TreeGrafter"/>
</dbReference>
<evidence type="ECO:0000313" key="14">
    <source>
        <dbReference type="Proteomes" id="UP000007635"/>
    </source>
</evidence>
<evidence type="ECO:0000256" key="6">
    <source>
        <dbReference type="ARBA" id="ARBA00023136"/>
    </source>
</evidence>
<dbReference type="RefSeq" id="XP_040023478.1">
    <property type="nucleotide sequence ID" value="XM_040167544.1"/>
</dbReference>
<evidence type="ECO:0000256" key="2">
    <source>
        <dbReference type="ARBA" id="ARBA00022475"/>
    </source>
</evidence>
<accession>G3N753</accession>
<feature type="transmembrane region" description="Helical" evidence="11">
    <location>
        <begin position="227"/>
        <end position="249"/>
    </location>
</feature>
<dbReference type="GeneID" id="120811858"/>
<dbReference type="InterPro" id="IPR050119">
    <property type="entry name" value="CCR1-9-like"/>
</dbReference>
<evidence type="ECO:0000256" key="8">
    <source>
        <dbReference type="ARBA" id="ARBA00023224"/>
    </source>
</evidence>
<protein>
    <recommendedName>
        <fullName evidence="12">G-protein coupled receptors family 1 profile domain-containing protein</fullName>
    </recommendedName>
</protein>
<evidence type="ECO:0000256" key="1">
    <source>
        <dbReference type="ARBA" id="ARBA00004651"/>
    </source>
</evidence>
<feature type="transmembrane region" description="Helical" evidence="11">
    <location>
        <begin position="173"/>
        <end position="196"/>
    </location>
</feature>
<dbReference type="SUPFAM" id="SSF81321">
    <property type="entry name" value="Family A G protein-coupled receptor-like"/>
    <property type="match status" value="1"/>
</dbReference>
<dbReference type="InterPro" id="IPR017452">
    <property type="entry name" value="GPCR_Rhodpsn_7TM"/>
</dbReference>
<organism evidence="13 14">
    <name type="scientific">Gasterosteus aculeatus aculeatus</name>
    <name type="common">three-spined stickleback</name>
    <dbReference type="NCBI Taxonomy" id="481459"/>
    <lineage>
        <taxon>Eukaryota</taxon>
        <taxon>Metazoa</taxon>
        <taxon>Chordata</taxon>
        <taxon>Craniata</taxon>
        <taxon>Vertebrata</taxon>
        <taxon>Euteleostomi</taxon>
        <taxon>Actinopterygii</taxon>
        <taxon>Neopterygii</taxon>
        <taxon>Teleostei</taxon>
        <taxon>Neoteleostei</taxon>
        <taxon>Acanthomorphata</taxon>
        <taxon>Eupercaria</taxon>
        <taxon>Perciformes</taxon>
        <taxon>Cottioidei</taxon>
        <taxon>Gasterosteales</taxon>
        <taxon>Gasterosteidae</taxon>
        <taxon>Gasterosteus</taxon>
    </lineage>
</organism>
<dbReference type="GO" id="GO:0019957">
    <property type="term" value="F:C-C chemokine binding"/>
    <property type="evidence" value="ECO:0007669"/>
    <property type="project" value="TreeGrafter"/>
</dbReference>
<keyword evidence="8 9" id="KW-0807">Transducer</keyword>
<keyword evidence="5 9" id="KW-0297">G-protein coupled receptor</keyword>
<feature type="transmembrane region" description="Helical" evidence="11">
    <location>
        <begin position="309"/>
        <end position="328"/>
    </location>
</feature>
<evidence type="ECO:0000256" key="10">
    <source>
        <dbReference type="SAM" id="MobiDB-lite"/>
    </source>
</evidence>
<dbReference type="PANTHER" id="PTHR10489:SF922">
    <property type="entry name" value="C-C CHEMOKINE RECEPTOR FAMILY-LIKE-RELATED"/>
    <property type="match status" value="1"/>
</dbReference>
<evidence type="ECO:0000256" key="9">
    <source>
        <dbReference type="RuleBase" id="RU000688"/>
    </source>
</evidence>
<reference evidence="13" key="2">
    <citation type="submission" date="2025-08" db="UniProtKB">
        <authorList>
            <consortium name="Ensembl"/>
        </authorList>
    </citation>
    <scope>IDENTIFICATION</scope>
</reference>
<evidence type="ECO:0000259" key="12">
    <source>
        <dbReference type="PROSITE" id="PS50262"/>
    </source>
</evidence>
<feature type="transmembrane region" description="Helical" evidence="11">
    <location>
        <begin position="63"/>
        <end position="83"/>
    </location>
</feature>
<dbReference type="InParanoid" id="G3N753"/>
<name>G3N753_GASAC</name>
<dbReference type="Gene3D" id="1.20.1070.10">
    <property type="entry name" value="Rhodopsin 7-helix transmembrane proteins"/>
    <property type="match status" value="1"/>
</dbReference>
<comment type="subcellular location">
    <subcellularLocation>
        <location evidence="1">Cell membrane</location>
        <topology evidence="1">Multi-pass membrane protein</topology>
    </subcellularLocation>
</comment>
<feature type="transmembrane region" description="Helical" evidence="11">
    <location>
        <begin position="269"/>
        <end position="289"/>
    </location>
</feature>
<dbReference type="Pfam" id="PF00001">
    <property type="entry name" value="7tm_1"/>
    <property type="match status" value="1"/>
</dbReference>
<dbReference type="GO" id="GO:0019722">
    <property type="term" value="P:calcium-mediated signaling"/>
    <property type="evidence" value="ECO:0007669"/>
    <property type="project" value="TreeGrafter"/>
</dbReference>
<evidence type="ECO:0000256" key="11">
    <source>
        <dbReference type="SAM" id="Phobius"/>
    </source>
</evidence>
<keyword evidence="6 11" id="KW-0472">Membrane</keyword>
<dbReference type="PRINTS" id="PR00657">
    <property type="entry name" value="CCCHEMOKINER"/>
</dbReference>
<evidence type="ECO:0000256" key="3">
    <source>
        <dbReference type="ARBA" id="ARBA00022692"/>
    </source>
</evidence>
<keyword evidence="14" id="KW-1185">Reference proteome</keyword>
<feature type="transmembrane region" description="Helical" evidence="11">
    <location>
        <begin position="95"/>
        <end position="115"/>
    </location>
</feature>
<dbReference type="Proteomes" id="UP000007635">
    <property type="component" value="Chromosome XXI"/>
</dbReference>
<dbReference type="GO" id="GO:0009897">
    <property type="term" value="C:external side of plasma membrane"/>
    <property type="evidence" value="ECO:0007669"/>
    <property type="project" value="TreeGrafter"/>
</dbReference>
<sequence length="368" mass="42158">MSHSSGATSQRTSRSFSSGQVISPPTFKMKFSTPDYDYSDSNMELVPPCSVESVNLLGAQLSILFYFMFVFSVFGNGLVLLIIHRFEKLTTVTNILLVNLVMSSLIFMSSLPFMGVYLQLSNWIFGNVMCKIHGTVYYLGSYSSVLFLTLLTFDRHLAVVHSLTASRLRSQRYAAVSCVLVCLVSCLCMLQAHVFYTKALVDFENTTYCQEYLNEIPGIEGKLLSDFGFYIQLILFLIVPLAVTIYCYVRIAITVVSSKIVTKFKTVRLIFVIVLLFFTCWILFNILMLMNDEDADCETRQKMDYALEVTRVMAYAYFCISPVFYTFVGKKFQKYFRQLLVKTFPRFKRDVFVCLQNRSKMSTQSTQN</sequence>
<keyword evidence="7 9" id="KW-0675">Receptor</keyword>
<evidence type="ECO:0000256" key="4">
    <source>
        <dbReference type="ARBA" id="ARBA00022989"/>
    </source>
</evidence>
<keyword evidence="4 11" id="KW-1133">Transmembrane helix</keyword>
<dbReference type="eggNOG" id="KOG3656">
    <property type="taxonomic scope" value="Eukaryota"/>
</dbReference>
<evidence type="ECO:0000313" key="13">
    <source>
        <dbReference type="Ensembl" id="ENSGACP00000001129.2"/>
    </source>
</evidence>
<dbReference type="KEGG" id="gat:120811858"/>
<evidence type="ECO:0000256" key="5">
    <source>
        <dbReference type="ARBA" id="ARBA00023040"/>
    </source>
</evidence>
<dbReference type="GeneTree" id="ENSGT01110000267168"/>
<dbReference type="Ensembl" id="ENSGACT00000001129.2">
    <property type="protein sequence ID" value="ENSGACP00000001129.2"/>
    <property type="gene ID" value="ENSGACG00000000871.2"/>
</dbReference>
<dbReference type="GO" id="GO:0016493">
    <property type="term" value="F:C-C chemokine receptor activity"/>
    <property type="evidence" value="ECO:0007669"/>
    <property type="project" value="TreeGrafter"/>
</dbReference>
<feature type="region of interest" description="Disordered" evidence="10">
    <location>
        <begin position="1"/>
        <end position="21"/>
    </location>
</feature>
<keyword evidence="3 9" id="KW-0812">Transmembrane</keyword>
<comment type="similarity">
    <text evidence="9">Belongs to the G-protein coupled receptor 1 family.</text>
</comment>
<dbReference type="PROSITE" id="PS00237">
    <property type="entry name" value="G_PROTEIN_RECEP_F1_1"/>
    <property type="match status" value="1"/>
</dbReference>
<dbReference type="InterPro" id="IPR000355">
    <property type="entry name" value="Chemokine_rcpt"/>
</dbReference>
<dbReference type="STRING" id="69293.ENSGACP00000001129"/>
<dbReference type="PRINTS" id="PR00237">
    <property type="entry name" value="GPCRRHODOPSN"/>
</dbReference>
<dbReference type="InterPro" id="IPR000276">
    <property type="entry name" value="GPCR_Rhodpsn"/>
</dbReference>
<feature type="domain" description="G-protein coupled receptors family 1 profile" evidence="12">
    <location>
        <begin position="75"/>
        <end position="325"/>
    </location>
</feature>
<dbReference type="OMA" id="IYCYIRI"/>
<dbReference type="PANTHER" id="PTHR10489">
    <property type="entry name" value="CELL ADHESION MOLECULE"/>
    <property type="match status" value="1"/>
</dbReference>
<dbReference type="GO" id="GO:0007204">
    <property type="term" value="P:positive regulation of cytosolic calcium ion concentration"/>
    <property type="evidence" value="ECO:0007669"/>
    <property type="project" value="TreeGrafter"/>
</dbReference>
<keyword evidence="2" id="KW-1003">Cell membrane</keyword>
<evidence type="ECO:0000256" key="7">
    <source>
        <dbReference type="ARBA" id="ARBA00023170"/>
    </source>
</evidence>
<proteinExistence type="inferred from homology"/>
<dbReference type="PROSITE" id="PS50262">
    <property type="entry name" value="G_PROTEIN_RECEP_F1_2"/>
    <property type="match status" value="1"/>
</dbReference>
<reference evidence="13" key="3">
    <citation type="submission" date="2025-09" db="UniProtKB">
        <authorList>
            <consortium name="Ensembl"/>
        </authorList>
    </citation>
    <scope>IDENTIFICATION</scope>
</reference>
<dbReference type="GO" id="GO:0060326">
    <property type="term" value="P:cell chemotaxis"/>
    <property type="evidence" value="ECO:0007669"/>
    <property type="project" value="TreeGrafter"/>
</dbReference>